<name>A0A3B0SV37_9ZZZZ</name>
<evidence type="ECO:0000256" key="1">
    <source>
        <dbReference type="ARBA" id="ARBA00001917"/>
    </source>
</evidence>
<comment type="cofactor">
    <cofactor evidence="1">
        <name>FMN</name>
        <dbReference type="ChEBI" id="CHEBI:58210"/>
    </cofactor>
</comment>
<gene>
    <name evidence="7" type="ORF">MNBD_ALPHA04-650</name>
</gene>
<keyword evidence="3" id="KW-0288">FMN</keyword>
<dbReference type="InterPro" id="IPR012133">
    <property type="entry name" value="Alpha-hydoxy_acid_DH_FMN"/>
</dbReference>
<reference evidence="7" key="1">
    <citation type="submission" date="2018-06" db="EMBL/GenBank/DDBJ databases">
        <authorList>
            <person name="Zhirakovskaya E."/>
        </authorList>
    </citation>
    <scope>NUCLEOTIDE SEQUENCE</scope>
</reference>
<evidence type="ECO:0000313" key="7">
    <source>
        <dbReference type="EMBL" id="VAW04269.1"/>
    </source>
</evidence>
<accession>A0A3B0SV37</accession>
<dbReference type="Pfam" id="PF01070">
    <property type="entry name" value="FMN_dh"/>
    <property type="match status" value="1"/>
</dbReference>
<dbReference type="PANTHER" id="PTHR10578">
    <property type="entry name" value="S -2-HYDROXY-ACID OXIDASE-RELATED"/>
    <property type="match status" value="1"/>
</dbReference>
<evidence type="ECO:0000259" key="6">
    <source>
        <dbReference type="PROSITE" id="PS51349"/>
    </source>
</evidence>
<dbReference type="SUPFAM" id="SSF51395">
    <property type="entry name" value="FMN-linked oxidoreductases"/>
    <property type="match status" value="1"/>
</dbReference>
<dbReference type="GO" id="GO:0010181">
    <property type="term" value="F:FMN binding"/>
    <property type="evidence" value="ECO:0007669"/>
    <property type="project" value="InterPro"/>
</dbReference>
<dbReference type="PROSITE" id="PS51349">
    <property type="entry name" value="FMN_HYDROXY_ACID_DH_2"/>
    <property type="match status" value="1"/>
</dbReference>
<keyword evidence="4" id="KW-0560">Oxidoreductase</keyword>
<dbReference type="InterPro" id="IPR013785">
    <property type="entry name" value="Aldolase_TIM"/>
</dbReference>
<dbReference type="InterPro" id="IPR000262">
    <property type="entry name" value="FMN-dep_DH"/>
</dbReference>
<dbReference type="EMBL" id="UOEF01000397">
    <property type="protein sequence ID" value="VAW04269.1"/>
    <property type="molecule type" value="Genomic_DNA"/>
</dbReference>
<dbReference type="Gene3D" id="3.20.20.70">
    <property type="entry name" value="Aldolase class I"/>
    <property type="match status" value="1"/>
</dbReference>
<evidence type="ECO:0000256" key="4">
    <source>
        <dbReference type="ARBA" id="ARBA00023002"/>
    </source>
</evidence>
<sequence>MNISDCHNVNDFRTIAKKRLPFPIFDYIDGAADDEITRRRNTAAYETCDLIPNILAGVQNIDMSTTVMGQKLAMPLFLSPTALQRLFHWQGERAVARAAEKFGTFFGISSLATVSIEEIGTAISTPKMFQLYVHKDKGLNKSMVERCKAAKFDVLTLTVDTIVGGNRERCLRSGFTSPPKITPRSFWSYAAKPAWGLNYMLREKFELSNLKDHVSEGTSVPKSVADYFTNMLDQSLDWKMAEEIRKDWGGEFCLKGIMSIEDAKRAADIGATAIMVSNHGGRQLDGSRAPFDQLAEICDAVGDRLDVICDGGITRGSHVLKALSVGAKACSGGRLYLYALAAAGQAGVERALGLLQSEIERDMKLMGVTAVDQLSRDNLRWR</sequence>
<feature type="domain" description="FMN hydroxy acid dehydrogenase" evidence="6">
    <location>
        <begin position="1"/>
        <end position="382"/>
    </location>
</feature>
<dbReference type="PANTHER" id="PTHR10578:SF107">
    <property type="entry name" value="2-HYDROXYACID OXIDASE 1"/>
    <property type="match status" value="1"/>
</dbReference>
<keyword evidence="2" id="KW-0285">Flavoprotein</keyword>
<dbReference type="AlphaFoldDB" id="A0A3B0SV37"/>
<organism evidence="7">
    <name type="scientific">hydrothermal vent metagenome</name>
    <dbReference type="NCBI Taxonomy" id="652676"/>
    <lineage>
        <taxon>unclassified sequences</taxon>
        <taxon>metagenomes</taxon>
        <taxon>ecological metagenomes</taxon>
    </lineage>
</organism>
<comment type="similarity">
    <text evidence="5">Belongs to the FMN-dependent alpha-hydroxy acid dehydrogenase family.</text>
</comment>
<evidence type="ECO:0000256" key="3">
    <source>
        <dbReference type="ARBA" id="ARBA00022643"/>
    </source>
</evidence>
<protein>
    <submittedName>
        <fullName evidence="7">L-lactate dehydrogenase</fullName>
    </submittedName>
</protein>
<dbReference type="InterPro" id="IPR037396">
    <property type="entry name" value="FMN_HAD"/>
</dbReference>
<dbReference type="GO" id="GO:0016614">
    <property type="term" value="F:oxidoreductase activity, acting on CH-OH group of donors"/>
    <property type="evidence" value="ECO:0007669"/>
    <property type="project" value="UniProtKB-ARBA"/>
</dbReference>
<proteinExistence type="inferred from homology"/>
<dbReference type="PIRSF" id="PIRSF000138">
    <property type="entry name" value="Al-hdrx_acd_dh"/>
    <property type="match status" value="1"/>
</dbReference>
<dbReference type="InterPro" id="IPR008259">
    <property type="entry name" value="FMN_hydac_DH_AS"/>
</dbReference>
<evidence type="ECO:0000256" key="5">
    <source>
        <dbReference type="ARBA" id="ARBA00024042"/>
    </source>
</evidence>
<dbReference type="FunFam" id="3.20.20.70:FF:000029">
    <property type="entry name" value="L-lactate dehydrogenase"/>
    <property type="match status" value="1"/>
</dbReference>
<dbReference type="PROSITE" id="PS00557">
    <property type="entry name" value="FMN_HYDROXY_ACID_DH_1"/>
    <property type="match status" value="1"/>
</dbReference>
<evidence type="ECO:0000256" key="2">
    <source>
        <dbReference type="ARBA" id="ARBA00022630"/>
    </source>
</evidence>
<dbReference type="CDD" id="cd02809">
    <property type="entry name" value="alpha_hydroxyacid_oxid_FMN"/>
    <property type="match status" value="1"/>
</dbReference>